<keyword evidence="2" id="KW-0472">Membrane</keyword>
<accession>A0ABW8CTJ1</accession>
<evidence type="ECO:0000313" key="5">
    <source>
        <dbReference type="Proteomes" id="UP001614391"/>
    </source>
</evidence>
<protein>
    <submittedName>
        <fullName evidence="4">TransglutaminaseTgpA domain-containing protein</fullName>
    </submittedName>
</protein>
<dbReference type="InterPro" id="IPR002931">
    <property type="entry name" value="Transglutaminase-like"/>
</dbReference>
<sequence>MSGRARLTPASWAATLMAAGALLPLVKPATWIFTAAFVLALVSGAGALARRFSPARPLPLLAQTAVALLALTAIFTPEQAVLWLFPGPEAVTHAVELFRAGAEDVGRYAVPAPDTEGIRLMLVGGTVVIGLLVDALAVTFRKAAPAGLPLLALYSVAAGLSGGGAGWLWFLLAGTGYLLLLLAEGRDRLSQWGRVFGGVQRTGRPGTTVGSGGQDFAPVRTGRRIGAVALGVALVVPFALPGLSGGLLAGGGGGGSGGAGKGGTISTVNPLVSLQDDLRQQDDREVLRYRTNSSDTSGMYLRLVALDRFDGLSWKSSVRPIEDVPERLPWPEGLAQGVRVTEVTGNFVASENYEQKWLPMPFPASRVDVEGRWRYEPAGRMLVGDDKQTTRGARYQVTSLDVRPTAEQLAAAGAVPEKLRREYTEVPASLPADVKATALKVTGGARNDYERAVRLQDWFARDGGFRYDVDVQSGTGVQAISRFLKDKEGFCVHFSFSMAAMARTLGIPARVAVGFMPGTPQSDGSVSVGIRDAHAWPELYFEGAGWTRFEPTPARGSTPAYARPATPSGSATGPAQPQQSASAQPSAAPSASESCTPQMRRLGECGPEQAAVETAPDDSGPDLLGTALVVVGVALVLVLLLLPLFWRSRARARRLGPAGAWDAEEAAAVPSGPAPPDGRPGRSSARGAGGTAARTLAVWREINDTAWDYGVEPDESQTPRGAAARIVRLGELRGESADAVHRVARAVEEVLYAPRPQPVAGLAEEAGRVRAGFHAGADRRTRLRALLAPRSAVRVRWAASARWASVAARWSERRDALTARLRRAPHGAG</sequence>
<dbReference type="EMBL" id="JBITYT010000006">
    <property type="protein sequence ID" value="MFI9120895.1"/>
    <property type="molecule type" value="Genomic_DNA"/>
</dbReference>
<feature type="transmembrane region" description="Helical" evidence="2">
    <location>
        <begin position="58"/>
        <end position="76"/>
    </location>
</feature>
<keyword evidence="2" id="KW-1133">Transmembrane helix</keyword>
<feature type="transmembrane region" description="Helical" evidence="2">
    <location>
        <begin position="7"/>
        <end position="25"/>
    </location>
</feature>
<evidence type="ECO:0000259" key="3">
    <source>
        <dbReference type="SMART" id="SM00460"/>
    </source>
</evidence>
<comment type="caution">
    <text evidence="4">The sequence shown here is derived from an EMBL/GenBank/DDBJ whole genome shotgun (WGS) entry which is preliminary data.</text>
</comment>
<keyword evidence="5" id="KW-1185">Reference proteome</keyword>
<feature type="region of interest" description="Disordered" evidence="1">
    <location>
        <begin position="552"/>
        <end position="601"/>
    </location>
</feature>
<dbReference type="InterPro" id="IPR021878">
    <property type="entry name" value="TgpA_N"/>
</dbReference>
<name>A0ABW8CTJ1_STRBI</name>
<feature type="domain" description="Transglutaminase-like" evidence="3">
    <location>
        <begin position="483"/>
        <end position="553"/>
    </location>
</feature>
<proteinExistence type="predicted"/>
<feature type="compositionally biased region" description="Low complexity" evidence="1">
    <location>
        <begin position="681"/>
        <end position="692"/>
    </location>
</feature>
<dbReference type="Pfam" id="PF11992">
    <property type="entry name" value="TgpA_N"/>
    <property type="match status" value="1"/>
</dbReference>
<reference evidence="4 5" key="1">
    <citation type="submission" date="2024-10" db="EMBL/GenBank/DDBJ databases">
        <title>The Natural Products Discovery Center: Release of the First 8490 Sequenced Strains for Exploring Actinobacteria Biosynthetic Diversity.</title>
        <authorList>
            <person name="Kalkreuter E."/>
            <person name="Kautsar S.A."/>
            <person name="Yang D."/>
            <person name="Bader C.D."/>
            <person name="Teijaro C.N."/>
            <person name="Fluegel L."/>
            <person name="Davis C.M."/>
            <person name="Simpson J.R."/>
            <person name="Lauterbach L."/>
            <person name="Steele A.D."/>
            <person name="Gui C."/>
            <person name="Meng S."/>
            <person name="Li G."/>
            <person name="Viehrig K."/>
            <person name="Ye F."/>
            <person name="Su P."/>
            <person name="Kiefer A.F."/>
            <person name="Nichols A."/>
            <person name="Cepeda A.J."/>
            <person name="Yan W."/>
            <person name="Fan B."/>
            <person name="Jiang Y."/>
            <person name="Adhikari A."/>
            <person name="Zheng C.-J."/>
            <person name="Schuster L."/>
            <person name="Cowan T.M."/>
            <person name="Smanski M.J."/>
            <person name="Chevrette M.G."/>
            <person name="De Carvalho L.P.S."/>
            <person name="Shen B."/>
        </authorList>
    </citation>
    <scope>NUCLEOTIDE SEQUENCE [LARGE SCALE GENOMIC DNA]</scope>
    <source>
        <strain evidence="4 5">NPDC053346</strain>
    </source>
</reference>
<dbReference type="Pfam" id="PF01841">
    <property type="entry name" value="Transglut_core"/>
    <property type="match status" value="1"/>
</dbReference>
<dbReference type="PANTHER" id="PTHR42736">
    <property type="entry name" value="PROTEIN-GLUTAMINE GAMMA-GLUTAMYLTRANSFERASE"/>
    <property type="match status" value="1"/>
</dbReference>
<feature type="transmembrane region" description="Helical" evidence="2">
    <location>
        <begin position="143"/>
        <end position="160"/>
    </location>
</feature>
<feature type="transmembrane region" description="Helical" evidence="2">
    <location>
        <begin position="31"/>
        <end position="49"/>
    </location>
</feature>
<dbReference type="SUPFAM" id="SSF54001">
    <property type="entry name" value="Cysteine proteinases"/>
    <property type="match status" value="1"/>
</dbReference>
<dbReference type="Pfam" id="PF13559">
    <property type="entry name" value="DUF4129"/>
    <property type="match status" value="1"/>
</dbReference>
<feature type="region of interest" description="Disordered" evidence="1">
    <location>
        <begin position="659"/>
        <end position="692"/>
    </location>
</feature>
<organism evidence="4 5">
    <name type="scientific">Streptomyces bikiniensis</name>
    <dbReference type="NCBI Taxonomy" id="1896"/>
    <lineage>
        <taxon>Bacteria</taxon>
        <taxon>Bacillati</taxon>
        <taxon>Actinomycetota</taxon>
        <taxon>Actinomycetes</taxon>
        <taxon>Kitasatosporales</taxon>
        <taxon>Streptomycetaceae</taxon>
        <taxon>Streptomyces</taxon>
    </lineage>
</organism>
<dbReference type="RefSeq" id="WP_399615218.1">
    <property type="nucleotide sequence ID" value="NZ_JBITYT010000006.1"/>
</dbReference>
<feature type="transmembrane region" description="Helical" evidence="2">
    <location>
        <begin position="117"/>
        <end position="136"/>
    </location>
</feature>
<dbReference type="Gene3D" id="3.10.620.30">
    <property type="match status" value="1"/>
</dbReference>
<evidence type="ECO:0000313" key="4">
    <source>
        <dbReference type="EMBL" id="MFI9120895.1"/>
    </source>
</evidence>
<gene>
    <name evidence="4" type="ORF">ACIGW0_16075</name>
</gene>
<dbReference type="PANTHER" id="PTHR42736:SF1">
    <property type="entry name" value="PROTEIN-GLUTAMINE GAMMA-GLUTAMYLTRANSFERASE"/>
    <property type="match status" value="1"/>
</dbReference>
<dbReference type="Proteomes" id="UP001614391">
    <property type="component" value="Unassembled WGS sequence"/>
</dbReference>
<dbReference type="InterPro" id="IPR052901">
    <property type="entry name" value="Bact_TGase-like"/>
</dbReference>
<keyword evidence="2" id="KW-0812">Transmembrane</keyword>
<feature type="transmembrane region" description="Helical" evidence="2">
    <location>
        <begin position="623"/>
        <end position="646"/>
    </location>
</feature>
<dbReference type="InterPro" id="IPR038765">
    <property type="entry name" value="Papain-like_cys_pep_sf"/>
</dbReference>
<dbReference type="SMART" id="SM00460">
    <property type="entry name" value="TGc"/>
    <property type="match status" value="1"/>
</dbReference>
<evidence type="ECO:0000256" key="2">
    <source>
        <dbReference type="SAM" id="Phobius"/>
    </source>
</evidence>
<dbReference type="InterPro" id="IPR025403">
    <property type="entry name" value="TgpA-like_C"/>
</dbReference>
<evidence type="ECO:0000256" key="1">
    <source>
        <dbReference type="SAM" id="MobiDB-lite"/>
    </source>
</evidence>
<feature type="compositionally biased region" description="Low complexity" evidence="1">
    <location>
        <begin position="574"/>
        <end position="592"/>
    </location>
</feature>